<dbReference type="EMBL" id="HACM01004863">
    <property type="protein sequence ID" value="CRZ05305.1"/>
    <property type="molecule type" value="Transcribed_RNA"/>
</dbReference>
<keyword evidence="1" id="KW-0479">Metal-binding</keyword>
<keyword evidence="3" id="KW-0862">Zinc</keyword>
<dbReference type="PROSITE" id="PS01360">
    <property type="entry name" value="ZF_MYND_1"/>
    <property type="match status" value="1"/>
</dbReference>
<proteinExistence type="predicted"/>
<dbReference type="PANTHER" id="PTHR13244:SF7">
    <property type="entry name" value="ZINC FINGER MYND DOMAIN-CONTAINING PROTEIN 10"/>
    <property type="match status" value="1"/>
</dbReference>
<dbReference type="GO" id="GO:0008270">
    <property type="term" value="F:zinc ion binding"/>
    <property type="evidence" value="ECO:0007669"/>
    <property type="project" value="UniProtKB-KW"/>
</dbReference>
<keyword evidence="2 4" id="KW-0863">Zinc-finger</keyword>
<accession>A0A0H5QTV1</accession>
<dbReference type="Gene3D" id="6.10.140.2220">
    <property type="match status" value="1"/>
</dbReference>
<feature type="domain" description="MYND-type" evidence="5">
    <location>
        <begin position="356"/>
        <end position="392"/>
    </location>
</feature>
<organism evidence="6">
    <name type="scientific">Spongospora subterranea</name>
    <dbReference type="NCBI Taxonomy" id="70186"/>
    <lineage>
        <taxon>Eukaryota</taxon>
        <taxon>Sar</taxon>
        <taxon>Rhizaria</taxon>
        <taxon>Endomyxa</taxon>
        <taxon>Phytomyxea</taxon>
        <taxon>Plasmodiophorida</taxon>
        <taxon>Plasmodiophoridae</taxon>
        <taxon>Spongospora</taxon>
    </lineage>
</organism>
<dbReference type="PROSITE" id="PS50865">
    <property type="entry name" value="ZF_MYND_2"/>
    <property type="match status" value="1"/>
</dbReference>
<dbReference type="SUPFAM" id="SSF144232">
    <property type="entry name" value="HIT/MYND zinc finger-like"/>
    <property type="match status" value="1"/>
</dbReference>
<evidence type="ECO:0000256" key="4">
    <source>
        <dbReference type="PROSITE-ProRule" id="PRU00134"/>
    </source>
</evidence>
<sequence length="395" mass="45885">MQQSESLEKLKVQACQEALSRHDEIVVDTLMGTNKLPVLIHRLITLEAFRHNILPEFFKSDIDDVTAIKLYLILYQETTVFTILLTSFYQLSAIESVMDFLVEICDYCHRRLLTLNSGLSYPDGEHNRSSMELEPVLARLNRQKRTMEFGLCADAISMIRLISDHIDSLPLGLVTRMLNRQDILLSLVTVLDSGVFNRREEGKVEKFSDQEWRPVQGNDQFKLTRLEGNIWIAIYNFTMSPTCRQKFELDEYRLETLLKLKRFFNEILIDQLPMLEGVWRTVEQLSIAGLPNNSWKSSGLLIEQVADIYASTLGLNYSDIAVQLFEKFFKPEHIKSELSQMADFFDEESYSTINKCMNCSRDADKRCSICKKVWYCSRQCQVDAWPNHKTDCRTH</sequence>
<name>A0A0H5QTV1_9EUKA</name>
<dbReference type="PANTHER" id="PTHR13244">
    <property type="entry name" value="ZINC FINGER MYND DOMAIN CONTAINING PROTEIN 10"/>
    <property type="match status" value="1"/>
</dbReference>
<dbReference type="AlphaFoldDB" id="A0A0H5QTV1"/>
<dbReference type="InterPro" id="IPR052298">
    <property type="entry name" value="ZMYND10"/>
</dbReference>
<protein>
    <recommendedName>
        <fullName evidence="5">MYND-type domain-containing protein</fullName>
    </recommendedName>
</protein>
<dbReference type="InterPro" id="IPR002893">
    <property type="entry name" value="Znf_MYND"/>
</dbReference>
<evidence type="ECO:0000313" key="6">
    <source>
        <dbReference type="EMBL" id="CRZ05305.1"/>
    </source>
</evidence>
<evidence type="ECO:0000259" key="5">
    <source>
        <dbReference type="PROSITE" id="PS50865"/>
    </source>
</evidence>
<dbReference type="Pfam" id="PF01753">
    <property type="entry name" value="zf-MYND"/>
    <property type="match status" value="1"/>
</dbReference>
<reference evidence="6" key="1">
    <citation type="submission" date="2015-04" db="EMBL/GenBank/DDBJ databases">
        <title>The genome sequence of the plant pathogenic Rhizarian Plasmodiophora brassicae reveals insights in its biotrophic life cycle and the origin of chitin synthesis.</title>
        <authorList>
            <person name="Schwelm A."/>
            <person name="Fogelqvist J."/>
            <person name="Knaust A."/>
            <person name="Julke S."/>
            <person name="Lilja T."/>
            <person name="Dhandapani V."/>
            <person name="Bonilla-Rosso G."/>
            <person name="Karlsson M."/>
            <person name="Shevchenko A."/>
            <person name="Choi S.R."/>
            <person name="Kim H.G."/>
            <person name="Park J.Y."/>
            <person name="Lim Y.P."/>
            <person name="Ludwig-Muller J."/>
            <person name="Dixelius C."/>
        </authorList>
    </citation>
    <scope>NUCLEOTIDE SEQUENCE</scope>
    <source>
        <tissue evidence="6">Potato root galls</tissue>
    </source>
</reference>
<evidence type="ECO:0000256" key="3">
    <source>
        <dbReference type="ARBA" id="ARBA00022833"/>
    </source>
</evidence>
<dbReference type="GO" id="GO:0005737">
    <property type="term" value="C:cytoplasm"/>
    <property type="evidence" value="ECO:0007669"/>
    <property type="project" value="TreeGrafter"/>
</dbReference>
<evidence type="ECO:0000256" key="1">
    <source>
        <dbReference type="ARBA" id="ARBA00022723"/>
    </source>
</evidence>
<evidence type="ECO:0000256" key="2">
    <source>
        <dbReference type="ARBA" id="ARBA00022771"/>
    </source>
</evidence>